<dbReference type="AlphaFoldDB" id="A0A329QP14"/>
<evidence type="ECO:0000256" key="1">
    <source>
        <dbReference type="ARBA" id="ARBA00005534"/>
    </source>
</evidence>
<keyword evidence="3" id="KW-1185">Reference proteome</keyword>
<dbReference type="PANTHER" id="PTHR30615:SF8">
    <property type="entry name" value="UPF0047 PROTEIN C4A8.02C"/>
    <property type="match status" value="1"/>
</dbReference>
<dbReference type="InterPro" id="IPR035917">
    <property type="entry name" value="YjbQ-like_sf"/>
</dbReference>
<dbReference type="EMBL" id="QMIG01000010">
    <property type="protein sequence ID" value="RAW14080.1"/>
    <property type="molecule type" value="Genomic_DNA"/>
</dbReference>
<name>A0A329QP14_9ACTN</name>
<dbReference type="OrthoDB" id="9801725at2"/>
<gene>
    <name evidence="2" type="ORF">DPM12_11695</name>
</gene>
<accession>A0A329QP14</accession>
<dbReference type="Pfam" id="PF01894">
    <property type="entry name" value="YjbQ"/>
    <property type="match status" value="1"/>
</dbReference>
<comment type="similarity">
    <text evidence="1">Belongs to the UPF0047 family.</text>
</comment>
<dbReference type="Gene3D" id="2.60.120.460">
    <property type="entry name" value="YjbQ-like"/>
    <property type="match status" value="1"/>
</dbReference>
<evidence type="ECO:0000313" key="3">
    <source>
        <dbReference type="Proteomes" id="UP000250462"/>
    </source>
</evidence>
<dbReference type="Proteomes" id="UP000250462">
    <property type="component" value="Unassembled WGS sequence"/>
</dbReference>
<dbReference type="PIRSF" id="PIRSF004681">
    <property type="entry name" value="UCP004681"/>
    <property type="match status" value="1"/>
</dbReference>
<evidence type="ECO:0000313" key="2">
    <source>
        <dbReference type="EMBL" id="RAW14080.1"/>
    </source>
</evidence>
<comment type="caution">
    <text evidence="2">The sequence shown here is derived from an EMBL/GenBank/DDBJ whole genome shotgun (WGS) entry which is preliminary data.</text>
</comment>
<sequence length="137" mass="14786">MGSVKSETFEIHTGTELVTNLTAQIRRFCRGHGDGLCHVFVPHATAGLAIIETGAGSESDLADAVDRLLPPDDVYRHRHGSPGHGRDHVLPAFIAPSMSIPVDGGEPDLGTWQSVVLVDTNVDNQHRRFRLSFLPAA</sequence>
<dbReference type="SUPFAM" id="SSF111038">
    <property type="entry name" value="YjbQ-like"/>
    <property type="match status" value="1"/>
</dbReference>
<dbReference type="InterPro" id="IPR001602">
    <property type="entry name" value="UPF0047_YjbQ-like"/>
</dbReference>
<proteinExistence type="inferred from homology"/>
<reference evidence="2 3" key="1">
    <citation type="submission" date="2018-06" db="EMBL/GenBank/DDBJ databases">
        <title>Phytoactinopolyspora halophila sp. nov., a novel halophilic actinomycete isolated from a saline soil in China.</title>
        <authorList>
            <person name="Tang S.-K."/>
        </authorList>
    </citation>
    <scope>NUCLEOTIDE SEQUENCE [LARGE SCALE GENOMIC DNA]</scope>
    <source>
        <strain evidence="2 3">YIM 96934</strain>
    </source>
</reference>
<protein>
    <submittedName>
        <fullName evidence="2">YjbQ family protein</fullName>
    </submittedName>
</protein>
<organism evidence="2 3">
    <name type="scientific">Phytoactinopolyspora halophila</name>
    <dbReference type="NCBI Taxonomy" id="1981511"/>
    <lineage>
        <taxon>Bacteria</taxon>
        <taxon>Bacillati</taxon>
        <taxon>Actinomycetota</taxon>
        <taxon>Actinomycetes</taxon>
        <taxon>Jiangellales</taxon>
        <taxon>Jiangellaceae</taxon>
        <taxon>Phytoactinopolyspora</taxon>
    </lineage>
</organism>
<dbReference type="PROSITE" id="PS01314">
    <property type="entry name" value="UPF0047"/>
    <property type="match status" value="1"/>
</dbReference>
<dbReference type="PANTHER" id="PTHR30615">
    <property type="entry name" value="UNCHARACTERIZED PROTEIN YJBQ-RELATED"/>
    <property type="match status" value="1"/>
</dbReference>